<evidence type="ECO:0000313" key="2">
    <source>
        <dbReference type="Proteomes" id="UP000805193"/>
    </source>
</evidence>
<comment type="caution">
    <text evidence="1">The sequence shown here is derived from an EMBL/GenBank/DDBJ whole genome shotgun (WGS) entry which is preliminary data.</text>
</comment>
<dbReference type="Proteomes" id="UP000805193">
    <property type="component" value="Unassembled WGS sequence"/>
</dbReference>
<dbReference type="EMBL" id="JABSTQ010010690">
    <property type="protein sequence ID" value="KAG0418905.1"/>
    <property type="molecule type" value="Genomic_DNA"/>
</dbReference>
<sequence>MSTVVCYTICDIVCSIACFSDRRGARGGGGSGAPAVQPPRWLRGESAGLRIPMWRGRISAEAEWPAQRSSGDATDDGAAKRKSRCCQSGRKFDVIFSSFDSTCTVSGLGASELDSEAPELRAPEVTFGRPVEGVSDSSTPGPLLNAPNDAIYRAALFHFREGTNHYCSLLKEASLKELDREIEPSVEDEALAEEVSGAEGYAERISVAKTRVKRKIKEHETRSNTAMQPVTEGTVRRRSDSDSAEGPRVASAAALTTTTEADNRCVFCRTDDHGPDSCVSGLSLEDRKAVLQRENRCFRCTKRGHLSRVCRGARWLRCARCGGRHVTAMCNPNVTRRGTQAERDAAITAVKEVAGGEVLQSSLEIQDKTTGRSKNQVLLQTARVWAEGLQGRTLLRLLLDGGSQRTFVRRDISERLHLRMLGEEDVRIFTFGGNATTNPTKCRRVELWLRSRFDRKEVRVEALEVPCICADLVMAPSEVVVTQMKMEGMNIADVTPDNASDGGGADEGPADGPIKGSYPPYLPELPELRVIIEEASGVEEPAEGDDGVSLLGQYTRALPAHRKSTQRLPSTLKQTVGYRVFDHDEVNEVDIIIKKRLEEETVDNDRTFSRRLDGAHKKRFADKQTSSLRTRKWRRAQERRGFCGD</sequence>
<accession>A0AC60PFL5</accession>
<reference evidence="1 2" key="1">
    <citation type="journal article" date="2020" name="Cell">
        <title>Large-Scale Comparative Analyses of Tick Genomes Elucidate Their Genetic Diversity and Vector Capacities.</title>
        <authorList>
            <consortium name="Tick Genome and Microbiome Consortium (TIGMIC)"/>
            <person name="Jia N."/>
            <person name="Wang J."/>
            <person name="Shi W."/>
            <person name="Du L."/>
            <person name="Sun Y."/>
            <person name="Zhan W."/>
            <person name="Jiang J.F."/>
            <person name="Wang Q."/>
            <person name="Zhang B."/>
            <person name="Ji P."/>
            <person name="Bell-Sakyi L."/>
            <person name="Cui X.M."/>
            <person name="Yuan T.T."/>
            <person name="Jiang B.G."/>
            <person name="Yang W.F."/>
            <person name="Lam T.T."/>
            <person name="Chang Q.C."/>
            <person name="Ding S.J."/>
            <person name="Wang X.J."/>
            <person name="Zhu J.G."/>
            <person name="Ruan X.D."/>
            <person name="Zhao L."/>
            <person name="Wei J.T."/>
            <person name="Ye R.Z."/>
            <person name="Que T.C."/>
            <person name="Du C.H."/>
            <person name="Zhou Y.H."/>
            <person name="Cheng J.X."/>
            <person name="Dai P.F."/>
            <person name="Guo W.B."/>
            <person name="Han X.H."/>
            <person name="Huang E.J."/>
            <person name="Li L.F."/>
            <person name="Wei W."/>
            <person name="Gao Y.C."/>
            <person name="Liu J.Z."/>
            <person name="Shao H.Z."/>
            <person name="Wang X."/>
            <person name="Wang C.C."/>
            <person name="Yang T.C."/>
            <person name="Huo Q.B."/>
            <person name="Li W."/>
            <person name="Chen H.Y."/>
            <person name="Chen S.E."/>
            <person name="Zhou L.G."/>
            <person name="Ni X.B."/>
            <person name="Tian J.H."/>
            <person name="Sheng Y."/>
            <person name="Liu T."/>
            <person name="Pan Y.S."/>
            <person name="Xia L.Y."/>
            <person name="Li J."/>
            <person name="Zhao F."/>
            <person name="Cao W.C."/>
        </authorList>
    </citation>
    <scope>NUCLEOTIDE SEQUENCE [LARGE SCALE GENOMIC DNA]</scope>
    <source>
        <strain evidence="1">Iper-2018</strain>
    </source>
</reference>
<gene>
    <name evidence="1" type="ORF">HPB47_004508</name>
</gene>
<protein>
    <submittedName>
        <fullName evidence="1">Uncharacterized protein</fullName>
    </submittedName>
</protein>
<keyword evidence="2" id="KW-1185">Reference proteome</keyword>
<organism evidence="1 2">
    <name type="scientific">Ixodes persulcatus</name>
    <name type="common">Taiga tick</name>
    <dbReference type="NCBI Taxonomy" id="34615"/>
    <lineage>
        <taxon>Eukaryota</taxon>
        <taxon>Metazoa</taxon>
        <taxon>Ecdysozoa</taxon>
        <taxon>Arthropoda</taxon>
        <taxon>Chelicerata</taxon>
        <taxon>Arachnida</taxon>
        <taxon>Acari</taxon>
        <taxon>Parasitiformes</taxon>
        <taxon>Ixodida</taxon>
        <taxon>Ixodoidea</taxon>
        <taxon>Ixodidae</taxon>
        <taxon>Ixodinae</taxon>
        <taxon>Ixodes</taxon>
    </lineage>
</organism>
<evidence type="ECO:0000313" key="1">
    <source>
        <dbReference type="EMBL" id="KAG0418905.1"/>
    </source>
</evidence>
<name>A0AC60PFL5_IXOPE</name>
<proteinExistence type="predicted"/>